<dbReference type="Pfam" id="PF00023">
    <property type="entry name" value="Ank"/>
    <property type="match status" value="2"/>
</dbReference>
<sequence>MEVVSYLVQGISVNCINESGETALHVAANAGHTGVLAVLLEANASIDVVNKAPESRNHHYVARLLREAQRNNQMTMGNELILAMHSSDEQQFSDLLPHCTGMTFEAGETPLHLAAKSNHITVLSALLEAKSIDVDFRDKLYNVELQTGATALLIAVSGGFDDAVNVLLEAGADVNQSDKRGETPLLVAARNGFAAIVSRLLDSDVVVVYPTKTGETALHAAAGAGNTDVVALLLPHIATVDIATKVHRQYTTN</sequence>
<evidence type="ECO:0000256" key="2">
    <source>
        <dbReference type="ARBA" id="ARBA00023043"/>
    </source>
</evidence>
<gene>
    <name evidence="4" type="ORF">ACHHYP_06270</name>
</gene>
<keyword evidence="5" id="KW-1185">Reference proteome</keyword>
<name>A0A1V9YUR9_ACHHY</name>
<protein>
    <submittedName>
        <fullName evidence="4">Ankyrin-3-like</fullName>
    </submittedName>
</protein>
<evidence type="ECO:0000313" key="5">
    <source>
        <dbReference type="Proteomes" id="UP000243579"/>
    </source>
</evidence>
<proteinExistence type="predicted"/>
<dbReference type="InterPro" id="IPR002110">
    <property type="entry name" value="Ankyrin_rpt"/>
</dbReference>
<dbReference type="PROSITE" id="PS50088">
    <property type="entry name" value="ANK_REPEAT"/>
    <property type="match status" value="4"/>
</dbReference>
<dbReference type="AlphaFoldDB" id="A0A1V9YUR9"/>
<keyword evidence="1" id="KW-0677">Repeat</keyword>
<dbReference type="InterPro" id="IPR036770">
    <property type="entry name" value="Ankyrin_rpt-contain_sf"/>
</dbReference>
<reference evidence="4 5" key="1">
    <citation type="journal article" date="2014" name="Genome Biol. Evol.">
        <title>The secreted proteins of Achlya hypogyna and Thraustotheca clavata identify the ancestral oomycete secretome and reveal gene acquisitions by horizontal gene transfer.</title>
        <authorList>
            <person name="Misner I."/>
            <person name="Blouin N."/>
            <person name="Leonard G."/>
            <person name="Richards T.A."/>
            <person name="Lane C.E."/>
        </authorList>
    </citation>
    <scope>NUCLEOTIDE SEQUENCE [LARGE SCALE GENOMIC DNA]</scope>
    <source>
        <strain evidence="4 5">ATCC 48635</strain>
    </source>
</reference>
<organism evidence="4 5">
    <name type="scientific">Achlya hypogyna</name>
    <name type="common">Oomycete</name>
    <name type="synonym">Protoachlya hypogyna</name>
    <dbReference type="NCBI Taxonomy" id="1202772"/>
    <lineage>
        <taxon>Eukaryota</taxon>
        <taxon>Sar</taxon>
        <taxon>Stramenopiles</taxon>
        <taxon>Oomycota</taxon>
        <taxon>Saprolegniomycetes</taxon>
        <taxon>Saprolegniales</taxon>
        <taxon>Achlyaceae</taxon>
        <taxon>Achlya</taxon>
    </lineage>
</organism>
<dbReference type="OrthoDB" id="159630at2759"/>
<keyword evidence="2 3" id="KW-0040">ANK repeat</keyword>
<dbReference type="SMART" id="SM00248">
    <property type="entry name" value="ANK"/>
    <property type="match status" value="5"/>
</dbReference>
<dbReference type="PROSITE" id="PS50297">
    <property type="entry name" value="ANK_REP_REGION"/>
    <property type="match status" value="4"/>
</dbReference>
<dbReference type="PANTHER" id="PTHR24171">
    <property type="entry name" value="ANKYRIN REPEAT DOMAIN-CONTAINING PROTEIN 39-RELATED"/>
    <property type="match status" value="1"/>
</dbReference>
<feature type="repeat" description="ANK" evidence="3">
    <location>
        <begin position="213"/>
        <end position="245"/>
    </location>
</feature>
<dbReference type="PRINTS" id="PR01415">
    <property type="entry name" value="ANKYRIN"/>
</dbReference>
<dbReference type="Gene3D" id="1.25.40.20">
    <property type="entry name" value="Ankyrin repeat-containing domain"/>
    <property type="match status" value="3"/>
</dbReference>
<feature type="repeat" description="ANK" evidence="3">
    <location>
        <begin position="147"/>
        <end position="179"/>
    </location>
</feature>
<dbReference type="SUPFAM" id="SSF48403">
    <property type="entry name" value="Ankyrin repeat"/>
    <property type="match status" value="1"/>
</dbReference>
<comment type="caution">
    <text evidence="4">The sequence shown here is derived from an EMBL/GenBank/DDBJ whole genome shotgun (WGS) entry which is preliminary data.</text>
</comment>
<feature type="repeat" description="ANK" evidence="3">
    <location>
        <begin position="19"/>
        <end position="51"/>
    </location>
</feature>
<evidence type="ECO:0000256" key="3">
    <source>
        <dbReference type="PROSITE-ProRule" id="PRU00023"/>
    </source>
</evidence>
<evidence type="ECO:0000313" key="4">
    <source>
        <dbReference type="EMBL" id="OQR89468.1"/>
    </source>
</evidence>
<evidence type="ECO:0000256" key="1">
    <source>
        <dbReference type="ARBA" id="ARBA00022737"/>
    </source>
</evidence>
<accession>A0A1V9YUR9</accession>
<feature type="repeat" description="ANK" evidence="3">
    <location>
        <begin position="106"/>
        <end position="139"/>
    </location>
</feature>
<dbReference type="Proteomes" id="UP000243579">
    <property type="component" value="Unassembled WGS sequence"/>
</dbReference>
<dbReference type="STRING" id="1202772.A0A1V9YUR9"/>
<dbReference type="Pfam" id="PF12796">
    <property type="entry name" value="Ank_2"/>
    <property type="match status" value="1"/>
</dbReference>
<dbReference type="EMBL" id="JNBR01000812">
    <property type="protein sequence ID" value="OQR89468.1"/>
    <property type="molecule type" value="Genomic_DNA"/>
</dbReference>